<evidence type="ECO:0000313" key="2">
    <source>
        <dbReference type="EMBL" id="RKN57572.1"/>
    </source>
</evidence>
<sequence length="159" mass="16626">MSGLFAFGLLILACLGCVTRRLSVWAALGVAAVAVGCGIVWLASAVRRALAARGPAQAAATAYLDALVAGDVAVAYGMLTADQRERTDPAEYAERHGGERALTGYTIDGTTVVTGGGFRAEVRGQVRLAAGDSAPLSMRLLPEADGRWRVADWRTGPHW</sequence>
<comment type="caution">
    <text evidence="2">The sequence shown here is derived from an EMBL/GenBank/DDBJ whole genome shotgun (WGS) entry which is preliminary data.</text>
</comment>
<evidence type="ECO:0008006" key="4">
    <source>
        <dbReference type="Google" id="ProtNLM"/>
    </source>
</evidence>
<dbReference type="EMBL" id="RBAN01000001">
    <property type="protein sequence ID" value="RKN57572.1"/>
    <property type="molecule type" value="Genomic_DNA"/>
</dbReference>
<feature type="transmembrane region" description="Helical" evidence="1">
    <location>
        <begin position="26"/>
        <end position="46"/>
    </location>
</feature>
<evidence type="ECO:0000256" key="1">
    <source>
        <dbReference type="SAM" id="Phobius"/>
    </source>
</evidence>
<keyword evidence="3" id="KW-1185">Reference proteome</keyword>
<organism evidence="2 3">
    <name type="scientific">Micromonospora costi</name>
    <dbReference type="NCBI Taxonomy" id="1530042"/>
    <lineage>
        <taxon>Bacteria</taxon>
        <taxon>Bacillati</taxon>
        <taxon>Actinomycetota</taxon>
        <taxon>Actinomycetes</taxon>
        <taxon>Micromonosporales</taxon>
        <taxon>Micromonosporaceae</taxon>
        <taxon>Micromonospora</taxon>
    </lineage>
</organism>
<accession>A0A3B0AAC3</accession>
<keyword evidence="1" id="KW-0472">Membrane</keyword>
<name>A0A3B0AAC3_9ACTN</name>
<keyword evidence="1" id="KW-1133">Transmembrane helix</keyword>
<keyword evidence="1" id="KW-0812">Transmembrane</keyword>
<evidence type="ECO:0000313" key="3">
    <source>
        <dbReference type="Proteomes" id="UP000279968"/>
    </source>
</evidence>
<dbReference type="OrthoDB" id="3371477at2"/>
<dbReference type="Proteomes" id="UP000279968">
    <property type="component" value="Unassembled WGS sequence"/>
</dbReference>
<protein>
    <recommendedName>
        <fullName evidence="4">DUF4878 domain-containing protein</fullName>
    </recommendedName>
</protein>
<proteinExistence type="predicted"/>
<gene>
    <name evidence="2" type="ORF">D7193_02590</name>
</gene>
<dbReference type="RefSeq" id="WP_120777762.1">
    <property type="nucleotide sequence ID" value="NZ_JBHLUP010000009.1"/>
</dbReference>
<dbReference type="AlphaFoldDB" id="A0A3B0AAC3"/>
<reference evidence="2 3" key="1">
    <citation type="journal article" date="2015" name="Int. J. Syst. Evol. Microbiol.">
        <title>Micromonospora costi sp. nov., isolated from a leaf of Costus speciosus.</title>
        <authorList>
            <person name="Thawai C."/>
        </authorList>
    </citation>
    <scope>NUCLEOTIDE SEQUENCE [LARGE SCALE GENOMIC DNA]</scope>
    <source>
        <strain evidence="2 3">CS1-12</strain>
    </source>
</reference>